<organism evidence="1 2">
    <name type="scientific">Agrobacterium phage Atu_ph07</name>
    <dbReference type="NCBI Taxonomy" id="2024264"/>
    <lineage>
        <taxon>Viruses</taxon>
        <taxon>Duplodnaviria</taxon>
        <taxon>Heunggongvirae</taxon>
        <taxon>Uroviricota</taxon>
        <taxon>Caudoviricetes</taxon>
        <taxon>Polybotosvirus</taxon>
        <taxon>Polybotosvirus Atuph07</taxon>
    </lineage>
</organism>
<dbReference type="GeneID" id="40088246"/>
<dbReference type="RefSeq" id="YP_009611908.1">
    <property type="nucleotide sequence ID" value="NC_042013.1"/>
</dbReference>
<name>A0A2L0UZR9_9CAUD</name>
<evidence type="ECO:0000313" key="2">
    <source>
        <dbReference type="Proteomes" id="UP000223025"/>
    </source>
</evidence>
<protein>
    <submittedName>
        <fullName evidence="1">Uncharacterized protein</fullName>
    </submittedName>
</protein>
<dbReference type="Proteomes" id="UP000223025">
    <property type="component" value="Segment"/>
</dbReference>
<proteinExistence type="predicted"/>
<reference evidence="1 2" key="1">
    <citation type="submission" date="2017-06" db="EMBL/GenBank/DDBJ databases">
        <authorList>
            <person name="Kim H.J."/>
            <person name="Triplett B.A."/>
        </authorList>
    </citation>
    <scope>NUCLEOTIDE SEQUENCE [LARGE SCALE GENOMIC DNA]</scope>
</reference>
<accession>A0A2L0UZR9</accession>
<evidence type="ECO:0000313" key="1">
    <source>
        <dbReference type="EMBL" id="AUZ95025.1"/>
    </source>
</evidence>
<dbReference type="KEGG" id="vg:40088246"/>
<sequence length="219" mass="25286">MSNLKTYTAPDGSIITKLDNRATTYRKYGRYHREDGPAYSSSWGEVWWLNGNIHRIDGPARKLRGSDHEYFIKGVKVPPFTDISDIIPFNTETAISFYPVERIVNMKYYVISLQGQGDHEIKLVRQDGWDSLENHLLTVEMREDFKAAYNAPDSSELEDFFISLRNSNSSSIMNDIALNIPPASHNGEMMHFFSMSEYTDFLRANPKLIIEDEYTGYIY</sequence>
<keyword evidence="2" id="KW-1185">Reference proteome</keyword>
<dbReference type="EMBL" id="MF403008">
    <property type="protein sequence ID" value="AUZ95025.1"/>
    <property type="molecule type" value="Genomic_DNA"/>
</dbReference>